<dbReference type="InterPro" id="IPR011335">
    <property type="entry name" value="Restrct_endonuc-II-like"/>
</dbReference>
<evidence type="ECO:0000313" key="2">
    <source>
        <dbReference type="EMBL" id="USQ75435.1"/>
    </source>
</evidence>
<gene>
    <name evidence="2" type="ORF">NF557_12490</name>
</gene>
<dbReference type="EMBL" id="CP099490">
    <property type="protein sequence ID" value="USQ75435.1"/>
    <property type="molecule type" value="Genomic_DNA"/>
</dbReference>
<dbReference type="SUPFAM" id="SSF52980">
    <property type="entry name" value="Restriction endonuclease-like"/>
    <property type="match status" value="1"/>
</dbReference>
<dbReference type="Gene3D" id="3.40.960.10">
    <property type="entry name" value="VSR Endonuclease"/>
    <property type="match status" value="1"/>
</dbReference>
<dbReference type="InterPro" id="IPR007569">
    <property type="entry name" value="DUF559"/>
</dbReference>
<organism evidence="2 3">
    <name type="scientific">Ornithinimicrobium cryptoxanthini</name>
    <dbReference type="NCBI Taxonomy" id="2934161"/>
    <lineage>
        <taxon>Bacteria</taxon>
        <taxon>Bacillati</taxon>
        <taxon>Actinomycetota</taxon>
        <taxon>Actinomycetes</taxon>
        <taxon>Micrococcales</taxon>
        <taxon>Ornithinimicrobiaceae</taxon>
        <taxon>Ornithinimicrobium</taxon>
    </lineage>
</organism>
<dbReference type="RefSeq" id="WP_252619828.1">
    <property type="nucleotide sequence ID" value="NZ_CP099490.1"/>
</dbReference>
<evidence type="ECO:0000313" key="3">
    <source>
        <dbReference type="Proteomes" id="UP001056535"/>
    </source>
</evidence>
<protein>
    <submittedName>
        <fullName evidence="2">DUF559 domain-containing protein</fullName>
    </submittedName>
</protein>
<accession>A0ABY4YFW0</accession>
<dbReference type="Pfam" id="PF04480">
    <property type="entry name" value="DUF559"/>
    <property type="match status" value="1"/>
</dbReference>
<sequence>MTRHTTFDTTRPFLRQQALKAGLTKHQLDGPAFHSIFGSVRLSTRIALDTRARAESALLLVNGGVASHHTAAVIWGGVVPDTALTHVTVPADDARRHRPNLRCHVRSVRCTRARGVRVTTPEQTFYDLAGHLDLVDLVVLGDSLVQAGASTPARLTQFVSSRRSARARTAAALVRSGVESPMETRVRLMIVLAGLPEPEINLTMRAAQGRAVYRLDLAWPDLRLAVEYDGRQHAESPHQWGRDVTRREHLDDAGWRVIALRAPDVYDTPWESVRRIMAAMAARGFETDATECPEPFRAQFPGRPWRSNGVAR</sequence>
<proteinExistence type="predicted"/>
<name>A0ABY4YFW0_9MICO</name>
<keyword evidence="3" id="KW-1185">Reference proteome</keyword>
<feature type="domain" description="DUF559" evidence="1">
    <location>
        <begin position="213"/>
        <end position="279"/>
    </location>
</feature>
<reference evidence="2" key="1">
    <citation type="submission" date="2022-06" db="EMBL/GenBank/DDBJ databases">
        <title>Ornithinimicrobium JY.X270.</title>
        <authorList>
            <person name="Huang Y."/>
        </authorList>
    </citation>
    <scope>NUCLEOTIDE SEQUENCE</scope>
    <source>
        <strain evidence="2">JY.X270</strain>
    </source>
</reference>
<dbReference type="Proteomes" id="UP001056535">
    <property type="component" value="Chromosome"/>
</dbReference>
<evidence type="ECO:0000259" key="1">
    <source>
        <dbReference type="Pfam" id="PF04480"/>
    </source>
</evidence>